<dbReference type="WBParaSite" id="ACRNAN_scaffold2037.g15471.t1">
    <property type="protein sequence ID" value="ACRNAN_scaffold2037.g15471.t1"/>
    <property type="gene ID" value="ACRNAN_scaffold2037.g15471"/>
</dbReference>
<organism evidence="6 7">
    <name type="scientific">Acrobeloides nanus</name>
    <dbReference type="NCBI Taxonomy" id="290746"/>
    <lineage>
        <taxon>Eukaryota</taxon>
        <taxon>Metazoa</taxon>
        <taxon>Ecdysozoa</taxon>
        <taxon>Nematoda</taxon>
        <taxon>Chromadorea</taxon>
        <taxon>Rhabditida</taxon>
        <taxon>Tylenchina</taxon>
        <taxon>Cephalobomorpha</taxon>
        <taxon>Cephaloboidea</taxon>
        <taxon>Cephalobidae</taxon>
        <taxon>Acrobeloides</taxon>
    </lineage>
</organism>
<dbReference type="GO" id="GO:0004045">
    <property type="term" value="F:peptidyl-tRNA hydrolase activity"/>
    <property type="evidence" value="ECO:0007669"/>
    <property type="project" value="UniProtKB-EC"/>
</dbReference>
<reference evidence="7" key="1">
    <citation type="submission" date="2022-11" db="UniProtKB">
        <authorList>
            <consortium name="WormBaseParasite"/>
        </authorList>
    </citation>
    <scope>IDENTIFICATION</scope>
</reference>
<feature type="domain" description="Prokaryotic-type class I peptide chain release factors" evidence="5">
    <location>
        <begin position="37"/>
        <end position="162"/>
    </location>
</feature>
<accession>A0A914D738</accession>
<evidence type="ECO:0000256" key="1">
    <source>
        <dbReference type="ARBA" id="ARBA00013260"/>
    </source>
</evidence>
<dbReference type="GO" id="GO:0070126">
    <property type="term" value="P:mitochondrial translational termination"/>
    <property type="evidence" value="ECO:0007669"/>
    <property type="project" value="TreeGrafter"/>
</dbReference>
<evidence type="ECO:0000259" key="5">
    <source>
        <dbReference type="Pfam" id="PF00472"/>
    </source>
</evidence>
<evidence type="ECO:0000256" key="2">
    <source>
        <dbReference type="ARBA" id="ARBA00038225"/>
    </source>
</evidence>
<sequence>MKRLVPNTTSFGLIQSLRIFSSNASTSGSGGKLFDGNIPEDKFKKNYVRSSGPGGQFVNKRNTKAVIKFNKNELDWLHPVIKEKFLEKHASMFTVNNVAVISSDTSRSQEANLKECFDKLRNFLFECQREILEARRPPTEEEQKMLDKRLERAARWRLKNKRIESFNRKMKKIL</sequence>
<dbReference type="Proteomes" id="UP000887540">
    <property type="component" value="Unplaced"/>
</dbReference>
<dbReference type="GO" id="GO:0005762">
    <property type="term" value="C:mitochondrial large ribosomal subunit"/>
    <property type="evidence" value="ECO:0007669"/>
    <property type="project" value="TreeGrafter"/>
</dbReference>
<dbReference type="InterPro" id="IPR000352">
    <property type="entry name" value="Pep_chain_release_fac_I"/>
</dbReference>
<dbReference type="InterPro" id="IPR052104">
    <property type="entry name" value="Mito_Release_Factor_mL62"/>
</dbReference>
<comment type="similarity">
    <text evidence="2">Belongs to the prokaryotic/mitochondrial release factor family. Mitochondrion-specific ribosomal protein mL62 subfamily.</text>
</comment>
<dbReference type="PANTHER" id="PTHR11075:SF54">
    <property type="entry name" value="LARGE RIBOSOMAL SUBUNIT PROTEIN ML62"/>
    <property type="match status" value="1"/>
</dbReference>
<dbReference type="PANTHER" id="PTHR11075">
    <property type="entry name" value="PEPTIDE CHAIN RELEASE FACTOR"/>
    <property type="match status" value="1"/>
</dbReference>
<protein>
    <recommendedName>
        <fullName evidence="3">Large ribosomal subunit protein mL62</fullName>
        <ecNumber evidence="1">3.1.1.29</ecNumber>
    </recommendedName>
    <alternativeName>
        <fullName evidence="4">Peptidyl-tRNA hydrolase ICT1, mitochondrial</fullName>
    </alternativeName>
</protein>
<dbReference type="Pfam" id="PF00472">
    <property type="entry name" value="RF-1"/>
    <property type="match status" value="1"/>
</dbReference>
<evidence type="ECO:0000256" key="3">
    <source>
        <dbReference type="ARBA" id="ARBA00039441"/>
    </source>
</evidence>
<evidence type="ECO:0000256" key="4">
    <source>
        <dbReference type="ARBA" id="ARBA00041531"/>
    </source>
</evidence>
<dbReference type="EC" id="3.1.1.29" evidence="1"/>
<dbReference type="GO" id="GO:0016150">
    <property type="term" value="F:translation release factor activity, codon nonspecific"/>
    <property type="evidence" value="ECO:0007669"/>
    <property type="project" value="TreeGrafter"/>
</dbReference>
<dbReference type="AlphaFoldDB" id="A0A914D738"/>
<dbReference type="SUPFAM" id="SSF110916">
    <property type="entry name" value="Peptidyl-tRNA hydrolase domain-like"/>
    <property type="match status" value="1"/>
</dbReference>
<name>A0A914D738_9BILA</name>
<evidence type="ECO:0000313" key="7">
    <source>
        <dbReference type="WBParaSite" id="ACRNAN_scaffold2037.g15471.t1"/>
    </source>
</evidence>
<dbReference type="Gene3D" id="3.30.160.20">
    <property type="match status" value="1"/>
</dbReference>
<proteinExistence type="inferred from homology"/>
<keyword evidence="6" id="KW-1185">Reference proteome</keyword>
<evidence type="ECO:0000313" key="6">
    <source>
        <dbReference type="Proteomes" id="UP000887540"/>
    </source>
</evidence>